<dbReference type="PROSITE" id="PS50113">
    <property type="entry name" value="PAC"/>
    <property type="match status" value="1"/>
</dbReference>
<reference evidence="6 7" key="1">
    <citation type="submission" date="2019-07" db="EMBL/GenBank/DDBJ databases">
        <title>Novel species of Flavobacterium.</title>
        <authorList>
            <person name="Liu Q."/>
            <person name="Xin Y.-H."/>
        </authorList>
    </citation>
    <scope>NUCLEOTIDE SEQUENCE [LARGE SCALE GENOMIC DNA]</scope>
    <source>
        <strain evidence="4 6">GSP39</strain>
        <strain evidence="5 7">GSR22</strain>
    </source>
</reference>
<name>A0A553BZ85_9FLAO</name>
<dbReference type="NCBIfam" id="TIGR00229">
    <property type="entry name" value="sensory_box"/>
    <property type="match status" value="1"/>
</dbReference>
<accession>A0A553BZ85</accession>
<dbReference type="RefSeq" id="WP_143385808.1">
    <property type="nucleotide sequence ID" value="NZ_VJZL01000001.1"/>
</dbReference>
<keyword evidence="1" id="KW-0175">Coiled coil</keyword>
<feature type="domain" description="PAS" evidence="2">
    <location>
        <begin position="4"/>
        <end position="81"/>
    </location>
</feature>
<evidence type="ECO:0000313" key="5">
    <source>
        <dbReference type="EMBL" id="TRX13508.1"/>
    </source>
</evidence>
<dbReference type="SUPFAM" id="SSF55785">
    <property type="entry name" value="PYP-like sensor domain (PAS domain)"/>
    <property type="match status" value="1"/>
</dbReference>
<evidence type="ECO:0000313" key="7">
    <source>
        <dbReference type="Proteomes" id="UP000318669"/>
    </source>
</evidence>
<dbReference type="Proteomes" id="UP000318669">
    <property type="component" value="Unassembled WGS sequence"/>
</dbReference>
<dbReference type="OrthoDB" id="9781208at2"/>
<feature type="domain" description="PAC" evidence="3">
    <location>
        <begin position="89"/>
        <end position="144"/>
    </location>
</feature>
<sequence>MCTGENNYKELFNHAPALLLVLDTNFTIIAVTDAFLEVTMMERKNVLDKNIFDVFPINPDDINPDGEKKIRASFNSVIKNKRTDTLPVQKYDIKKPVADGGGFEVRYWKVSHSPILDADNNVKYIIQRGEDITENQELISNIQELKKNNEKLTESCEFTESIIDTIHETMIILNKDLLQQTTQQYFTKQIRKINIFLLLFFVN</sequence>
<dbReference type="InterPro" id="IPR000700">
    <property type="entry name" value="PAS-assoc_C"/>
</dbReference>
<dbReference type="Pfam" id="PF13426">
    <property type="entry name" value="PAS_9"/>
    <property type="match status" value="1"/>
</dbReference>
<comment type="caution">
    <text evidence="5">The sequence shown here is derived from an EMBL/GenBank/DDBJ whole genome shotgun (WGS) entry which is preliminary data.</text>
</comment>
<dbReference type="CDD" id="cd00130">
    <property type="entry name" value="PAS"/>
    <property type="match status" value="1"/>
</dbReference>
<gene>
    <name evidence="5" type="ORF">FNW11_01240</name>
    <name evidence="4" type="ORF">FNW12_00730</name>
</gene>
<evidence type="ECO:0000259" key="2">
    <source>
        <dbReference type="PROSITE" id="PS50112"/>
    </source>
</evidence>
<dbReference type="AlphaFoldDB" id="A0A553BZ85"/>
<organism evidence="5 7">
    <name type="scientific">Flavobacterium gawalongense</name>
    <dbReference type="NCBI Taxonomy" id="2594432"/>
    <lineage>
        <taxon>Bacteria</taxon>
        <taxon>Pseudomonadati</taxon>
        <taxon>Bacteroidota</taxon>
        <taxon>Flavobacteriia</taxon>
        <taxon>Flavobacteriales</taxon>
        <taxon>Flavobacteriaceae</taxon>
        <taxon>Flavobacterium</taxon>
    </lineage>
</organism>
<dbReference type="Proteomes" id="UP000318528">
    <property type="component" value="Unassembled WGS sequence"/>
</dbReference>
<proteinExistence type="predicted"/>
<dbReference type="EMBL" id="VJZL01000001">
    <property type="protein sequence ID" value="TRX13508.1"/>
    <property type="molecule type" value="Genomic_DNA"/>
</dbReference>
<dbReference type="Gene3D" id="3.30.450.20">
    <property type="entry name" value="PAS domain"/>
    <property type="match status" value="1"/>
</dbReference>
<dbReference type="EMBL" id="VJZN01000001">
    <property type="protein sequence ID" value="TRX10462.1"/>
    <property type="molecule type" value="Genomic_DNA"/>
</dbReference>
<dbReference type="PROSITE" id="PS50112">
    <property type="entry name" value="PAS"/>
    <property type="match status" value="1"/>
</dbReference>
<evidence type="ECO:0000256" key="1">
    <source>
        <dbReference type="SAM" id="Coils"/>
    </source>
</evidence>
<evidence type="ECO:0000259" key="3">
    <source>
        <dbReference type="PROSITE" id="PS50113"/>
    </source>
</evidence>
<evidence type="ECO:0000313" key="4">
    <source>
        <dbReference type="EMBL" id="TRX10462.1"/>
    </source>
</evidence>
<keyword evidence="6" id="KW-1185">Reference proteome</keyword>
<protein>
    <submittedName>
        <fullName evidence="5">PAS domain S-box protein</fullName>
    </submittedName>
</protein>
<dbReference type="InterPro" id="IPR000014">
    <property type="entry name" value="PAS"/>
</dbReference>
<evidence type="ECO:0000313" key="6">
    <source>
        <dbReference type="Proteomes" id="UP000318528"/>
    </source>
</evidence>
<dbReference type="InterPro" id="IPR035965">
    <property type="entry name" value="PAS-like_dom_sf"/>
</dbReference>
<feature type="coiled-coil region" evidence="1">
    <location>
        <begin position="135"/>
        <end position="162"/>
    </location>
</feature>